<evidence type="ECO:0000259" key="2">
    <source>
        <dbReference type="Pfam" id="PF07331"/>
    </source>
</evidence>
<name>A0ABS9B619_9GAMM</name>
<feature type="domain" description="DUF1468" evidence="2">
    <location>
        <begin position="17"/>
        <end position="167"/>
    </location>
</feature>
<evidence type="ECO:0000313" key="4">
    <source>
        <dbReference type="Proteomes" id="UP001320154"/>
    </source>
</evidence>
<dbReference type="EMBL" id="JABFTQ010000006">
    <property type="protein sequence ID" value="MCE8047219.1"/>
    <property type="molecule type" value="Genomic_DNA"/>
</dbReference>
<evidence type="ECO:0000313" key="3">
    <source>
        <dbReference type="EMBL" id="MCE8047219.1"/>
    </source>
</evidence>
<comment type="caution">
    <text evidence="3">The sequence shown here is derived from an EMBL/GenBank/DDBJ whole genome shotgun (WGS) entry which is preliminary data.</text>
</comment>
<dbReference type="Proteomes" id="UP001320154">
    <property type="component" value="Unassembled WGS sequence"/>
</dbReference>
<keyword evidence="1" id="KW-1133">Transmembrane helix</keyword>
<evidence type="ECO:0000256" key="1">
    <source>
        <dbReference type="SAM" id="Phobius"/>
    </source>
</evidence>
<proteinExistence type="predicted"/>
<keyword evidence="1" id="KW-0472">Membrane</keyword>
<reference evidence="3 4" key="1">
    <citation type="journal article" date="2021" name="Front. Microbiol.">
        <title>Aerobic Denitrification and Heterotrophic Sulfur Oxidation in the Genus Halomonas Revealed by Six Novel Species Characterizations and Genome-Based Analysis.</title>
        <authorList>
            <person name="Wang L."/>
            <person name="Shao Z."/>
        </authorList>
    </citation>
    <scope>NUCLEOTIDE SEQUENCE [LARGE SCALE GENOMIC DNA]</scope>
    <source>
        <strain evidence="3 4">MCCC 1A05748</strain>
    </source>
</reference>
<dbReference type="Pfam" id="PF07331">
    <property type="entry name" value="TctB"/>
    <property type="match status" value="1"/>
</dbReference>
<dbReference type="InterPro" id="IPR009936">
    <property type="entry name" value="DUF1468"/>
</dbReference>
<accession>A0ABS9B619</accession>
<feature type="transmembrane region" description="Helical" evidence="1">
    <location>
        <begin position="102"/>
        <end position="132"/>
    </location>
</feature>
<sequence>MSTKDNQHIDPTLDLYSGALFTAIGLGAMITARSYPMGSIDRMGPGFFPMVLGAIMAVLGIVLVLKNLEGFRQSYRRQYASPAPARDDSSRHDGMIRAARSILFVLGGMSFFALTIEHIGLLLSVVGLVIICSFAEPGMKWRPTLLLALFMAALSAAIFRYGIGLPLQLWGS</sequence>
<keyword evidence="4" id="KW-1185">Reference proteome</keyword>
<gene>
    <name evidence="3" type="ORF">HOP60_10825</name>
</gene>
<keyword evidence="1" id="KW-0812">Transmembrane</keyword>
<organism evidence="3 4">
    <name type="scientific">Billgrantia desiderata</name>
    <dbReference type="NCBI Taxonomy" id="52021"/>
    <lineage>
        <taxon>Bacteria</taxon>
        <taxon>Pseudomonadati</taxon>
        <taxon>Pseudomonadota</taxon>
        <taxon>Gammaproteobacteria</taxon>
        <taxon>Oceanospirillales</taxon>
        <taxon>Halomonadaceae</taxon>
        <taxon>Billgrantia</taxon>
    </lineage>
</organism>
<protein>
    <submittedName>
        <fullName evidence="3">Tripartite tricarboxylate transporter TctB family protein</fullName>
    </submittedName>
</protein>
<feature type="transmembrane region" description="Helical" evidence="1">
    <location>
        <begin position="15"/>
        <end position="35"/>
    </location>
</feature>
<feature type="transmembrane region" description="Helical" evidence="1">
    <location>
        <begin position="47"/>
        <end position="65"/>
    </location>
</feature>
<feature type="transmembrane region" description="Helical" evidence="1">
    <location>
        <begin position="144"/>
        <end position="163"/>
    </location>
</feature>
<dbReference type="RefSeq" id="WP_234246345.1">
    <property type="nucleotide sequence ID" value="NZ_JABFTQ010000006.1"/>
</dbReference>